<sequence>MSLDAGEQGEDLRRKNPRVLYNAAQRSWYDRQIDTLRELFQACVAAELTEVLSDEMLQLLGEDELCPLAVRFCQGLSDHTMREAMRRARHNPASSKEQAMRAGAETLVRERLSQVRTVVTNYYCDVDGIFDEFDAETAAELREQRQSDREAELTDVQILRDPFEGRATGPVVRVSAESVNARTLHGANAGPARDQVSFSTADRRHDRPREDELDARPA</sequence>
<evidence type="ECO:0000256" key="1">
    <source>
        <dbReference type="SAM" id="MobiDB-lite"/>
    </source>
</evidence>
<gene>
    <name evidence="2" type="ORF">HZS54_20285</name>
</gene>
<dbReference type="Proteomes" id="UP000509346">
    <property type="component" value="Chromosome"/>
</dbReference>
<dbReference type="KEGG" id="hpel:HZS54_20285"/>
<feature type="compositionally biased region" description="Basic and acidic residues" evidence="1">
    <location>
        <begin position="201"/>
        <end position="218"/>
    </location>
</feature>
<name>A0A7D5PCW7_9EURY</name>
<accession>A0A7D5PCW7</accession>
<dbReference type="AlphaFoldDB" id="A0A7D5PCW7"/>
<organism evidence="2 3">
    <name type="scientific">Halosimplex pelagicum</name>
    <dbReference type="NCBI Taxonomy" id="869886"/>
    <lineage>
        <taxon>Archaea</taxon>
        <taxon>Methanobacteriati</taxon>
        <taxon>Methanobacteriota</taxon>
        <taxon>Stenosarchaea group</taxon>
        <taxon>Halobacteria</taxon>
        <taxon>Halobacteriales</taxon>
        <taxon>Haloarculaceae</taxon>
        <taxon>Halosimplex</taxon>
    </lineage>
</organism>
<feature type="region of interest" description="Disordered" evidence="1">
    <location>
        <begin position="182"/>
        <end position="218"/>
    </location>
</feature>
<evidence type="ECO:0000313" key="2">
    <source>
        <dbReference type="EMBL" id="QLH83825.1"/>
    </source>
</evidence>
<reference evidence="2 3" key="1">
    <citation type="submission" date="2020-07" db="EMBL/GenBank/DDBJ databases">
        <title>Halosimplex litoreum sp. nov. and Halosimplex rubrum sp. nov., isolated from different salt environments.</title>
        <authorList>
            <person name="Cui H."/>
        </authorList>
    </citation>
    <scope>NUCLEOTIDE SEQUENCE [LARGE SCALE GENOMIC DNA]</scope>
    <source>
        <strain evidence="2 3">R2</strain>
    </source>
</reference>
<protein>
    <submittedName>
        <fullName evidence="2">Uncharacterized protein</fullName>
    </submittedName>
</protein>
<dbReference type="RefSeq" id="WP_179918866.1">
    <property type="nucleotide sequence ID" value="NZ_CP058909.1"/>
</dbReference>
<dbReference type="EMBL" id="CP058909">
    <property type="protein sequence ID" value="QLH83825.1"/>
    <property type="molecule type" value="Genomic_DNA"/>
</dbReference>
<evidence type="ECO:0000313" key="3">
    <source>
        <dbReference type="Proteomes" id="UP000509346"/>
    </source>
</evidence>
<keyword evidence="3" id="KW-1185">Reference proteome</keyword>
<proteinExistence type="predicted"/>
<dbReference type="GeneID" id="56084980"/>